<dbReference type="Proteomes" id="UP000008630">
    <property type="component" value="Chromosome"/>
</dbReference>
<evidence type="ECO:0000313" key="1">
    <source>
        <dbReference type="EMBL" id="ADV44779.1"/>
    </source>
</evidence>
<dbReference type="OrthoDB" id="1040106at2"/>
<organism evidence="1 2">
    <name type="scientific">Bacteroides helcogenes (strain ATCC 35417 / DSM 20613 / JCM 6297 / CCUG 15421 / P 36-108)</name>
    <dbReference type="NCBI Taxonomy" id="693979"/>
    <lineage>
        <taxon>Bacteria</taxon>
        <taxon>Pseudomonadati</taxon>
        <taxon>Bacteroidota</taxon>
        <taxon>Bacteroidia</taxon>
        <taxon>Bacteroidales</taxon>
        <taxon>Bacteroidaceae</taxon>
        <taxon>Bacteroides</taxon>
    </lineage>
</organism>
<evidence type="ECO:0000313" key="2">
    <source>
        <dbReference type="Proteomes" id="UP000008630"/>
    </source>
</evidence>
<dbReference type="EMBL" id="CP002352">
    <property type="protein sequence ID" value="ADV44779.1"/>
    <property type="molecule type" value="Genomic_DNA"/>
</dbReference>
<dbReference type="PATRIC" id="fig|693979.3.peg.2981"/>
<dbReference type="RefSeq" id="WP_013548366.1">
    <property type="nucleotide sequence ID" value="NC_014933.1"/>
</dbReference>
<keyword evidence="2" id="KW-1185">Reference proteome</keyword>
<gene>
    <name evidence="1" type="ordered locus">Bache_2843</name>
</gene>
<dbReference type="STRING" id="693979.Bache_2843"/>
<accession>E6SNP6</accession>
<name>E6SNP6_BACT6</name>
<sequence length="337" mass="38955">MDKILHSYAKLGLPEEKPCRIIVLDNNVPQISLYYHPVKGDTVSNAERRDWNVSYDLGGTWKQARKIKTGNRSLFKVDVLIYPQLYFKNLIITQIYQICLEFSPTVEVSLWKGSKLTAQVVLPVYNDGYNGAMENVRWGYLTLEQNVRLPHNIWMKAVAGVFDVNSYGVELSAFHPLKDERFSLAGKFGLVGIGYFENFASFHYNGETRWYWSVGGNFYWPKYNTEFRLRAEQYLLKDVGVRAEMMRYFKYAAIGFYLAESNKARYNGGFKISIALPPYRQKRNGHLPRVSTGFGTGITYNAGNESEYYLMPHSTADDNELKKNQYNPYFIESELVN</sequence>
<protein>
    <submittedName>
        <fullName evidence="1">Uncharacterized protein</fullName>
    </submittedName>
</protein>
<reference evidence="1 2" key="2">
    <citation type="journal article" date="2011" name="Stand. Genomic Sci.">
        <title>Complete genome sequence of Bacteroides helcogenes type strain (P 36-108).</title>
        <authorList>
            <person name="Pati A."/>
            <person name="Gronow S."/>
            <person name="Zeytun A."/>
            <person name="Lapidus A."/>
            <person name="Nolan M."/>
            <person name="Hammon N."/>
            <person name="Deshpande S."/>
            <person name="Cheng J.F."/>
            <person name="Tapia R."/>
            <person name="Han C."/>
            <person name="Goodwin L."/>
            <person name="Pitluck S."/>
            <person name="Liolios K."/>
            <person name="Pagani I."/>
            <person name="Ivanova N."/>
            <person name="Mavromatis K."/>
            <person name="Chen A."/>
            <person name="Palaniappan K."/>
            <person name="Land M."/>
            <person name="Hauser L."/>
            <person name="Chang Y.J."/>
            <person name="Jeffries C.D."/>
            <person name="Detter J.C."/>
            <person name="Brambilla E."/>
            <person name="Rohde M."/>
            <person name="Goker M."/>
            <person name="Woyke T."/>
            <person name="Bristow J."/>
            <person name="Eisen J.A."/>
            <person name="Markowitz V."/>
            <person name="Hugenholtz P."/>
            <person name="Kyrpides N.C."/>
            <person name="Klenk H.P."/>
            <person name="Lucas S."/>
        </authorList>
    </citation>
    <scope>NUCLEOTIDE SEQUENCE [LARGE SCALE GENOMIC DNA]</scope>
    <source>
        <strain evidence="2">ATCC 35417 / DSM 20613 / JCM 6297 / CCUG 15421 / P 36-108</strain>
    </source>
</reference>
<dbReference type="AlphaFoldDB" id="E6SNP6"/>
<dbReference type="HOGENOM" id="CLU_061959_0_0_10"/>
<dbReference type="KEGG" id="bhl:Bache_2843"/>
<proteinExistence type="predicted"/>
<dbReference type="eggNOG" id="ENOG502ZCB9">
    <property type="taxonomic scope" value="Bacteria"/>
</dbReference>
<reference key="1">
    <citation type="submission" date="2010-11" db="EMBL/GenBank/DDBJ databases">
        <title>The complete genome of Bacteroides helcogenes P 36-108.</title>
        <authorList>
            <consortium name="US DOE Joint Genome Institute (JGI-PGF)"/>
            <person name="Lucas S."/>
            <person name="Copeland A."/>
            <person name="Lapidus A."/>
            <person name="Bruce D."/>
            <person name="Goodwin L."/>
            <person name="Pitluck S."/>
            <person name="Kyrpides N."/>
            <person name="Mavromatis K."/>
            <person name="Ivanova N."/>
            <person name="Zeytun A."/>
            <person name="Brettin T."/>
            <person name="Detter J.C."/>
            <person name="Tapia R."/>
            <person name="Han C."/>
            <person name="Land M."/>
            <person name="Hauser L."/>
            <person name="Markowitz V."/>
            <person name="Cheng J.-F."/>
            <person name="Hugenholtz P."/>
            <person name="Woyke T."/>
            <person name="Wu D."/>
            <person name="Gronow S."/>
            <person name="Wellnitz S."/>
            <person name="Brambilla E."/>
            <person name="Klenk H.-P."/>
            <person name="Eisen J.A."/>
        </authorList>
    </citation>
    <scope>NUCLEOTIDE SEQUENCE</scope>
    <source>
        <strain>P 36-108</strain>
    </source>
</reference>